<dbReference type="Pfam" id="PF00196">
    <property type="entry name" value="GerE"/>
    <property type="match status" value="1"/>
</dbReference>
<dbReference type="SMART" id="SM00421">
    <property type="entry name" value="HTH_LUXR"/>
    <property type="match status" value="1"/>
</dbReference>
<dbReference type="InterPro" id="IPR036890">
    <property type="entry name" value="HATPase_C_sf"/>
</dbReference>
<dbReference type="GO" id="GO:0006355">
    <property type="term" value="P:regulation of DNA-templated transcription"/>
    <property type="evidence" value="ECO:0007669"/>
    <property type="project" value="InterPro"/>
</dbReference>
<feature type="domain" description="HTH luxR-type" evidence="4">
    <location>
        <begin position="377"/>
        <end position="442"/>
    </location>
</feature>
<dbReference type="PRINTS" id="PR00038">
    <property type="entry name" value="HTHLUXR"/>
</dbReference>
<dbReference type="CDD" id="cd06170">
    <property type="entry name" value="LuxR_C_like"/>
    <property type="match status" value="1"/>
</dbReference>
<dbReference type="CDD" id="cd17535">
    <property type="entry name" value="REC_NarL-like"/>
    <property type="match status" value="1"/>
</dbReference>
<dbReference type="Gene3D" id="3.40.50.2300">
    <property type="match status" value="1"/>
</dbReference>
<dbReference type="InterPro" id="IPR058245">
    <property type="entry name" value="NreC/VraR/RcsB-like_REC"/>
</dbReference>
<dbReference type="GO" id="GO:0003677">
    <property type="term" value="F:DNA binding"/>
    <property type="evidence" value="ECO:0007669"/>
    <property type="project" value="UniProtKB-KW"/>
</dbReference>
<feature type="domain" description="Response regulatory" evidence="5">
    <location>
        <begin position="238"/>
        <end position="354"/>
    </location>
</feature>
<dbReference type="Proteomes" id="UP000334820">
    <property type="component" value="Unassembled WGS sequence"/>
</dbReference>
<dbReference type="RefSeq" id="WP_151727529.1">
    <property type="nucleotide sequence ID" value="NZ_BKZV01000001.1"/>
</dbReference>
<evidence type="ECO:0000259" key="5">
    <source>
        <dbReference type="PROSITE" id="PS50110"/>
    </source>
</evidence>
<proteinExistence type="predicted"/>
<dbReference type="SUPFAM" id="SSF46894">
    <property type="entry name" value="C-terminal effector domain of the bipartite response regulators"/>
    <property type="match status" value="1"/>
</dbReference>
<dbReference type="InterPro" id="IPR001789">
    <property type="entry name" value="Sig_transdc_resp-reg_receiver"/>
</dbReference>
<protein>
    <recommendedName>
        <fullName evidence="8">DNA-binding response regulator</fullName>
    </recommendedName>
</protein>
<evidence type="ECO:0008006" key="8">
    <source>
        <dbReference type="Google" id="ProtNLM"/>
    </source>
</evidence>
<sequence>MLPVDSTHAVGRNEGLLEALSTIVLQLRALRTLVTEPLAPEQLSSLAQGLALVEEEVTILLTELRLASETPSDGEPAQQTERLAEALERLVEERAEALGAASRVQVTGEMRQLDPSAAVLLYRLTRAALAMVAYHRAVRHLRLTLHYGRERLELTLSDDGTLDEAGTVVAAPPFAPAIPDQEALSQQLHALGGSLTISNEPGQDHRISFSLPYRRPPGSSPGPLLPAGGAETSPQSLRLLVVAAQPVMRAGLRRLLESYPDLQVIGEAASGIQASGEALELGPQVVLLDLPLPDEQEVEILRQMKQLSPDTHILVLSASSRPEHLSAALRAGADGYLLREVAPDELVQAIRTVARGETVVQPQLAARLLTRLSQGEVSPISSSLTARERQVLLLLARGLRNKEIARRLQVSERTVSFHLANIYQKLQVSGRTEALSRAIEEGLLPLDALASAES</sequence>
<dbReference type="InterPro" id="IPR000792">
    <property type="entry name" value="Tscrpt_reg_LuxR_C"/>
</dbReference>
<dbReference type="Gene3D" id="3.30.565.10">
    <property type="entry name" value="Histidine kinase-like ATPase, C-terminal domain"/>
    <property type="match status" value="1"/>
</dbReference>
<evidence type="ECO:0000259" key="4">
    <source>
        <dbReference type="PROSITE" id="PS50043"/>
    </source>
</evidence>
<reference evidence="6 7" key="1">
    <citation type="journal article" date="2019" name="Int. J. Syst. Evol. Microbiol.">
        <title>Thermogemmatispora aurantia sp. nov. and Thermogemmatispora argillosa sp. nov., within the class Ktedonobacteria, and emended description of the genus Thermogemmatispora.</title>
        <authorList>
            <person name="Zheng Y."/>
            <person name="Wang C.M."/>
            <person name="Sakai Y."/>
            <person name="Abe K."/>
            <person name="Yokota A."/>
            <person name="Yabe S."/>
        </authorList>
    </citation>
    <scope>NUCLEOTIDE SEQUENCE [LARGE SCALE GENOMIC DNA]</scope>
    <source>
        <strain evidence="6 7">A1-2</strain>
    </source>
</reference>
<dbReference type="PROSITE" id="PS50110">
    <property type="entry name" value="RESPONSE_REGULATORY"/>
    <property type="match status" value="1"/>
</dbReference>
<evidence type="ECO:0000313" key="6">
    <source>
        <dbReference type="EMBL" id="GER82731.1"/>
    </source>
</evidence>
<evidence type="ECO:0000256" key="1">
    <source>
        <dbReference type="ARBA" id="ARBA00022553"/>
    </source>
</evidence>
<keyword evidence="1 3" id="KW-0597">Phosphoprotein</keyword>
<feature type="modified residue" description="4-aspartylphosphate" evidence="3">
    <location>
        <position position="289"/>
    </location>
</feature>
<dbReference type="PANTHER" id="PTHR43214:SF43">
    <property type="entry name" value="TWO-COMPONENT RESPONSE REGULATOR"/>
    <property type="match status" value="1"/>
</dbReference>
<gene>
    <name evidence="6" type="ORF">KTAU_13680</name>
</gene>
<evidence type="ECO:0000313" key="7">
    <source>
        <dbReference type="Proteomes" id="UP000334820"/>
    </source>
</evidence>
<dbReference type="PANTHER" id="PTHR43214">
    <property type="entry name" value="TWO-COMPONENT RESPONSE REGULATOR"/>
    <property type="match status" value="1"/>
</dbReference>
<accession>A0A5J4K7T2</accession>
<comment type="caution">
    <text evidence="6">The sequence shown here is derived from an EMBL/GenBank/DDBJ whole genome shotgun (WGS) entry which is preliminary data.</text>
</comment>
<dbReference type="PROSITE" id="PS50043">
    <property type="entry name" value="HTH_LUXR_2"/>
    <property type="match status" value="1"/>
</dbReference>
<dbReference type="EMBL" id="BKZV01000001">
    <property type="protein sequence ID" value="GER82731.1"/>
    <property type="molecule type" value="Genomic_DNA"/>
</dbReference>
<organism evidence="6 7">
    <name type="scientific">Thermogemmatispora aurantia</name>
    <dbReference type="NCBI Taxonomy" id="2045279"/>
    <lineage>
        <taxon>Bacteria</taxon>
        <taxon>Bacillati</taxon>
        <taxon>Chloroflexota</taxon>
        <taxon>Ktedonobacteria</taxon>
        <taxon>Thermogemmatisporales</taxon>
        <taxon>Thermogemmatisporaceae</taxon>
        <taxon>Thermogemmatispora</taxon>
    </lineage>
</organism>
<evidence type="ECO:0000256" key="3">
    <source>
        <dbReference type="PROSITE-ProRule" id="PRU00169"/>
    </source>
</evidence>
<dbReference type="GO" id="GO:0000160">
    <property type="term" value="P:phosphorelay signal transduction system"/>
    <property type="evidence" value="ECO:0007669"/>
    <property type="project" value="InterPro"/>
</dbReference>
<dbReference type="SUPFAM" id="SSF52172">
    <property type="entry name" value="CheY-like"/>
    <property type="match status" value="1"/>
</dbReference>
<dbReference type="SMART" id="SM00448">
    <property type="entry name" value="REC"/>
    <property type="match status" value="1"/>
</dbReference>
<dbReference type="InterPro" id="IPR016032">
    <property type="entry name" value="Sig_transdc_resp-reg_C-effctor"/>
</dbReference>
<keyword evidence="2" id="KW-0238">DNA-binding</keyword>
<name>A0A5J4K7T2_9CHLR</name>
<dbReference type="PROSITE" id="PS00622">
    <property type="entry name" value="HTH_LUXR_1"/>
    <property type="match status" value="1"/>
</dbReference>
<keyword evidence="7" id="KW-1185">Reference proteome</keyword>
<dbReference type="InterPro" id="IPR011006">
    <property type="entry name" value="CheY-like_superfamily"/>
</dbReference>
<evidence type="ECO:0000256" key="2">
    <source>
        <dbReference type="ARBA" id="ARBA00023125"/>
    </source>
</evidence>
<dbReference type="AlphaFoldDB" id="A0A5J4K7T2"/>
<dbReference type="InterPro" id="IPR039420">
    <property type="entry name" value="WalR-like"/>
</dbReference>
<dbReference type="Pfam" id="PF00072">
    <property type="entry name" value="Response_reg"/>
    <property type="match status" value="1"/>
</dbReference>